<keyword evidence="2" id="KW-1185">Reference proteome</keyword>
<protein>
    <submittedName>
        <fullName evidence="1">Uncharacterized protein</fullName>
    </submittedName>
</protein>
<dbReference type="Proteomes" id="UP001525890">
    <property type="component" value="Unassembled WGS sequence"/>
</dbReference>
<organism evidence="1 2">
    <name type="scientific">Laspinema palackyanum D2a</name>
    <dbReference type="NCBI Taxonomy" id="2953684"/>
    <lineage>
        <taxon>Bacteria</taxon>
        <taxon>Bacillati</taxon>
        <taxon>Cyanobacteriota</taxon>
        <taxon>Cyanophyceae</taxon>
        <taxon>Oscillatoriophycideae</taxon>
        <taxon>Oscillatoriales</taxon>
        <taxon>Laspinemataceae</taxon>
        <taxon>Laspinema</taxon>
        <taxon>Laspinema palackyanum</taxon>
    </lineage>
</organism>
<accession>A0ABT2MYH0</accession>
<dbReference type="NCBIfam" id="TIGR04441">
    <property type="entry name" value="lept_O_ant_chp1"/>
    <property type="match status" value="1"/>
</dbReference>
<reference evidence="1 2" key="1">
    <citation type="journal article" date="2022" name="Front. Microbiol.">
        <title>High genomic differentiation and limited gene flow indicate recent cryptic speciation within the genus Laspinema (cyanobacteria).</title>
        <authorList>
            <person name="Stanojkovic A."/>
            <person name="Skoupy S."/>
            <person name="Skaloud P."/>
            <person name="Dvorak P."/>
        </authorList>
    </citation>
    <scope>NUCLEOTIDE SEQUENCE [LARGE SCALE GENOMIC DNA]</scope>
    <source>
        <strain evidence="1 2">D2a</strain>
    </source>
</reference>
<sequence length="398" mass="46438">MLIKITKLIKILKVCWKAKKIWTKPNAAKVLIYDRVGSENFLQYLAENHVEILDIRGESINFYIILKLICDKKIINKHNYMDLYIKVIDPLIVMTFIDNSISFYKIQLKNPNAKKIFVQNGMRGELGDIFAYLQKNNSYHVDYMLTFSYPIGFKYQQYIQGEVMVIGGFKNNSFSKGKILSDKKSVLFISEYHPEPGLKNSPFWVEPDGRSVSWDDCFAAEFKLLPFLKNYCAKHNLILKIAARTHVIDGAEYQYFKKILGDKGWCYYPNCSPFSSYQLVESSEFIVSIDSTLGYEALARGKKTACFSIRSFSVYNRSTKFGWPAKLPEYGPFWTNHADDQEFERVINYVTTASDKEWQQTWQHYMADIMEYDPSNTRFRKLMCELGVPLKLEYTDVQ</sequence>
<comment type="caution">
    <text evidence="1">The sequence shown here is derived from an EMBL/GenBank/DDBJ whole genome shotgun (WGS) entry which is preliminary data.</text>
</comment>
<dbReference type="InterPro" id="IPR031041">
    <property type="entry name" value="Lept_O_ant_chp1"/>
</dbReference>
<dbReference type="RefSeq" id="WP_368008056.1">
    <property type="nucleotide sequence ID" value="NZ_JAMXFF010000033.1"/>
</dbReference>
<gene>
    <name evidence="1" type="ORF">NG799_19725</name>
</gene>
<proteinExistence type="predicted"/>
<evidence type="ECO:0000313" key="1">
    <source>
        <dbReference type="EMBL" id="MCT7968541.1"/>
    </source>
</evidence>
<dbReference type="EMBL" id="JAMXFF010000033">
    <property type="protein sequence ID" value="MCT7968541.1"/>
    <property type="molecule type" value="Genomic_DNA"/>
</dbReference>
<evidence type="ECO:0000313" key="2">
    <source>
        <dbReference type="Proteomes" id="UP001525890"/>
    </source>
</evidence>
<name>A0ABT2MYH0_9CYAN</name>